<dbReference type="EMBL" id="GBXM01076923">
    <property type="protein sequence ID" value="JAH31654.1"/>
    <property type="molecule type" value="Transcribed_RNA"/>
</dbReference>
<reference evidence="1" key="1">
    <citation type="submission" date="2014-11" db="EMBL/GenBank/DDBJ databases">
        <authorList>
            <person name="Amaro Gonzalez C."/>
        </authorList>
    </citation>
    <scope>NUCLEOTIDE SEQUENCE</scope>
</reference>
<organism evidence="1">
    <name type="scientific">Anguilla anguilla</name>
    <name type="common">European freshwater eel</name>
    <name type="synonym">Muraena anguilla</name>
    <dbReference type="NCBI Taxonomy" id="7936"/>
    <lineage>
        <taxon>Eukaryota</taxon>
        <taxon>Metazoa</taxon>
        <taxon>Chordata</taxon>
        <taxon>Craniata</taxon>
        <taxon>Vertebrata</taxon>
        <taxon>Euteleostomi</taxon>
        <taxon>Actinopterygii</taxon>
        <taxon>Neopterygii</taxon>
        <taxon>Teleostei</taxon>
        <taxon>Anguilliformes</taxon>
        <taxon>Anguillidae</taxon>
        <taxon>Anguilla</taxon>
    </lineage>
</organism>
<dbReference type="EMBL" id="GBXM01066356">
    <property type="protein sequence ID" value="JAH42221.1"/>
    <property type="molecule type" value="Transcribed_RNA"/>
</dbReference>
<reference evidence="1" key="2">
    <citation type="journal article" date="2015" name="Fish Shellfish Immunol.">
        <title>Early steps in the European eel (Anguilla anguilla)-Vibrio vulnificus interaction in the gills: Role of the RtxA13 toxin.</title>
        <authorList>
            <person name="Callol A."/>
            <person name="Pajuelo D."/>
            <person name="Ebbesson L."/>
            <person name="Teles M."/>
            <person name="MacKenzie S."/>
            <person name="Amaro C."/>
        </authorList>
    </citation>
    <scope>NUCLEOTIDE SEQUENCE</scope>
</reference>
<accession>A0A0E9RR80</accession>
<protein>
    <submittedName>
        <fullName evidence="1">Uncharacterized protein</fullName>
    </submittedName>
</protein>
<evidence type="ECO:0000313" key="1">
    <source>
        <dbReference type="EMBL" id="JAH31654.1"/>
    </source>
</evidence>
<dbReference type="AlphaFoldDB" id="A0A0E9RR80"/>
<sequence>MLKNINYAINYLEFPDLYIHREVTKRSLVHVHGNTDVIMKFISCLSDATLTFHWKT</sequence>
<proteinExistence type="predicted"/>
<name>A0A0E9RR80_ANGAN</name>